<dbReference type="GO" id="GO:0071222">
    <property type="term" value="P:cellular response to lipopolysaccharide"/>
    <property type="evidence" value="ECO:0007669"/>
    <property type="project" value="TreeGrafter"/>
</dbReference>
<dbReference type="GO" id="GO:0006955">
    <property type="term" value="P:immune response"/>
    <property type="evidence" value="ECO:0007669"/>
    <property type="project" value="TreeGrafter"/>
</dbReference>
<dbReference type="SUPFAM" id="SSF48726">
    <property type="entry name" value="Immunoglobulin"/>
    <property type="match status" value="2"/>
</dbReference>
<dbReference type="GO" id="GO:0042102">
    <property type="term" value="P:positive regulation of T cell proliferation"/>
    <property type="evidence" value="ECO:0007669"/>
    <property type="project" value="TreeGrafter"/>
</dbReference>
<dbReference type="GO" id="GO:0031295">
    <property type="term" value="P:T cell costimulation"/>
    <property type="evidence" value="ECO:0007669"/>
    <property type="project" value="TreeGrafter"/>
</dbReference>
<keyword evidence="9" id="KW-0325">Glycoprotein</keyword>
<evidence type="ECO:0000256" key="12">
    <source>
        <dbReference type="SAM" id="Phobius"/>
    </source>
</evidence>
<evidence type="ECO:0000256" key="11">
    <source>
        <dbReference type="SAM" id="MobiDB-lite"/>
    </source>
</evidence>
<dbReference type="InterPro" id="IPR013106">
    <property type="entry name" value="Ig_V-set"/>
</dbReference>
<comment type="subcellular location">
    <subcellularLocation>
        <location evidence="1">Cell membrane</location>
        <topology evidence="1">Single-pass type I membrane protein</topology>
    </subcellularLocation>
</comment>
<dbReference type="PROSITE" id="PS50835">
    <property type="entry name" value="IG_LIKE"/>
    <property type="match status" value="2"/>
</dbReference>
<dbReference type="RefSeq" id="XP_008288351.1">
    <property type="nucleotide sequence ID" value="XM_008290129.1"/>
</dbReference>
<dbReference type="GeneID" id="103363383"/>
<dbReference type="Pfam" id="PF05729">
    <property type="entry name" value="NACHT"/>
    <property type="match status" value="1"/>
</dbReference>
<feature type="transmembrane region" description="Helical" evidence="12">
    <location>
        <begin position="262"/>
        <end position="283"/>
    </location>
</feature>
<evidence type="ECO:0000259" key="14">
    <source>
        <dbReference type="PROSITE" id="PS50837"/>
    </source>
</evidence>
<keyword evidence="4" id="KW-0732">Signal</keyword>
<evidence type="ECO:0000313" key="16">
    <source>
        <dbReference type="RefSeq" id="XP_008288351.1"/>
    </source>
</evidence>
<keyword evidence="10" id="KW-0393">Immunoglobulin domain</keyword>
<sequence length="532" mass="58229">MTHACKLWQKNISTSANKNLFPPQVSMDWALVVVLQVLFQPSLSVLFTVDAEQTQYTSEFGGTVVMGCRFSPKPADLRSDLKVTWHRTAPNSVQEVIRIDNGVEHATSQKYQGRVRLLTDELQNGWAKLEMSRLRINDSGVYRCLVHTGEGADYKSISLSVGASYKSVTKHVEEAAEGDEVVLTCQSEGFPQSSVVWQDVHGQTHNPSNASASVTPEELFRITSQIRVSSSEKNSYTCNVVKDGSSATFHIPEEIPRSKNDAVIVTVSMLVIVGVVVVGVLAYRRRKKNKAGSRAHSTRSTRNLLVDSRDKSASTCIQIDKENEDGTNNMNDGHTEETLGLHLKAHYSKFSFSEETHSGAFGAEELPQRLQNNDGQPVNPLALLPEPGETVLLEGSPGSGKTTVAHILVSSWTGEPPQSNPIDLSVLSFLLYVNCSAVKEDLYQEIRTQLSLTEQTSSEELRTALTKSSKVLLLLDGYSEGNPVFDESLRGFLSNQGGCRVLITACPGHCPTLMQTAGIGGMLKFNLRSESL</sequence>
<feature type="region of interest" description="Disordered" evidence="11">
    <location>
        <begin position="288"/>
        <end position="307"/>
    </location>
</feature>
<keyword evidence="3 12" id="KW-0812">Transmembrane</keyword>
<dbReference type="SUPFAM" id="SSF52540">
    <property type="entry name" value="P-loop containing nucleoside triphosphate hydrolases"/>
    <property type="match status" value="1"/>
</dbReference>
<dbReference type="InterPro" id="IPR003599">
    <property type="entry name" value="Ig_sub"/>
</dbReference>
<dbReference type="GO" id="GO:0009897">
    <property type="term" value="C:external side of plasma membrane"/>
    <property type="evidence" value="ECO:0007669"/>
    <property type="project" value="TreeGrafter"/>
</dbReference>
<keyword evidence="6 12" id="KW-0472">Membrane</keyword>
<dbReference type="GO" id="GO:0007166">
    <property type="term" value="P:cell surface receptor signaling pathway"/>
    <property type="evidence" value="ECO:0007669"/>
    <property type="project" value="TreeGrafter"/>
</dbReference>
<feature type="domain" description="Ig-like" evidence="13">
    <location>
        <begin position="166"/>
        <end position="248"/>
    </location>
</feature>
<dbReference type="SMART" id="SM00406">
    <property type="entry name" value="IGv"/>
    <property type="match status" value="1"/>
</dbReference>
<feature type="compositionally biased region" description="Basic residues" evidence="11">
    <location>
        <begin position="288"/>
        <end position="299"/>
    </location>
</feature>
<dbReference type="InterPro" id="IPR036179">
    <property type="entry name" value="Ig-like_dom_sf"/>
</dbReference>
<dbReference type="PANTHER" id="PTHR25466:SF3">
    <property type="entry name" value="PROGRAMMED CELL DEATH 1 LIGAND 1"/>
    <property type="match status" value="1"/>
</dbReference>
<dbReference type="InterPro" id="IPR013783">
    <property type="entry name" value="Ig-like_fold"/>
</dbReference>
<evidence type="ECO:0000256" key="2">
    <source>
        <dbReference type="ARBA" id="ARBA00022475"/>
    </source>
</evidence>
<evidence type="ECO:0000256" key="9">
    <source>
        <dbReference type="ARBA" id="ARBA00023180"/>
    </source>
</evidence>
<evidence type="ECO:0000313" key="15">
    <source>
        <dbReference type="Proteomes" id="UP000694891"/>
    </source>
</evidence>
<keyword evidence="7" id="KW-1015">Disulfide bond</keyword>
<proteinExistence type="predicted"/>
<keyword evidence="15" id="KW-1185">Reference proteome</keyword>
<evidence type="ECO:0000256" key="5">
    <source>
        <dbReference type="ARBA" id="ARBA00022989"/>
    </source>
</evidence>
<evidence type="ECO:0000256" key="1">
    <source>
        <dbReference type="ARBA" id="ARBA00004251"/>
    </source>
</evidence>
<dbReference type="PANTHER" id="PTHR25466">
    <property type="entry name" value="T-LYMPHOCYTE ACTIVATION ANTIGEN"/>
    <property type="match status" value="1"/>
</dbReference>
<dbReference type="InterPro" id="IPR027417">
    <property type="entry name" value="P-loop_NTPase"/>
</dbReference>
<name>A0A9Y4KG53_9TELE</name>
<reference evidence="16" key="1">
    <citation type="submission" date="2025-08" db="UniProtKB">
        <authorList>
            <consortium name="RefSeq"/>
        </authorList>
    </citation>
    <scope>IDENTIFICATION</scope>
</reference>
<dbReference type="AlphaFoldDB" id="A0A9Y4KG53"/>
<evidence type="ECO:0000256" key="8">
    <source>
        <dbReference type="ARBA" id="ARBA00023170"/>
    </source>
</evidence>
<gene>
    <name evidence="16" type="primary">LOC103363383</name>
</gene>
<dbReference type="InterPro" id="IPR051713">
    <property type="entry name" value="T-cell_Activation_Regulation"/>
</dbReference>
<evidence type="ECO:0000256" key="4">
    <source>
        <dbReference type="ARBA" id="ARBA00022729"/>
    </source>
</evidence>
<keyword evidence="2" id="KW-1003">Cell membrane</keyword>
<evidence type="ECO:0000256" key="3">
    <source>
        <dbReference type="ARBA" id="ARBA00022692"/>
    </source>
</evidence>
<organism evidence="15 16">
    <name type="scientific">Stegastes partitus</name>
    <name type="common">bicolor damselfish</name>
    <dbReference type="NCBI Taxonomy" id="144197"/>
    <lineage>
        <taxon>Eukaryota</taxon>
        <taxon>Metazoa</taxon>
        <taxon>Chordata</taxon>
        <taxon>Craniata</taxon>
        <taxon>Vertebrata</taxon>
        <taxon>Euteleostomi</taxon>
        <taxon>Actinopterygii</taxon>
        <taxon>Neopterygii</taxon>
        <taxon>Teleostei</taxon>
        <taxon>Neoteleostei</taxon>
        <taxon>Acanthomorphata</taxon>
        <taxon>Ovalentaria</taxon>
        <taxon>Pomacentridae</taxon>
        <taxon>Stegastes</taxon>
    </lineage>
</organism>
<dbReference type="SMART" id="SM00409">
    <property type="entry name" value="IG"/>
    <property type="match status" value="2"/>
</dbReference>
<feature type="domain" description="Ig-like" evidence="13">
    <location>
        <begin position="41"/>
        <end position="160"/>
    </location>
</feature>
<dbReference type="Pfam" id="PF07686">
    <property type="entry name" value="V-set"/>
    <property type="match status" value="1"/>
</dbReference>
<keyword evidence="5 12" id="KW-1133">Transmembrane helix</keyword>
<dbReference type="InterPro" id="IPR007110">
    <property type="entry name" value="Ig-like_dom"/>
</dbReference>
<dbReference type="PROSITE" id="PS50837">
    <property type="entry name" value="NACHT"/>
    <property type="match status" value="1"/>
</dbReference>
<evidence type="ECO:0000256" key="10">
    <source>
        <dbReference type="ARBA" id="ARBA00023319"/>
    </source>
</evidence>
<feature type="domain" description="NACHT" evidence="14">
    <location>
        <begin position="389"/>
        <end position="480"/>
    </location>
</feature>
<dbReference type="InterPro" id="IPR053896">
    <property type="entry name" value="BTN3A2-like_Ig-C"/>
</dbReference>
<dbReference type="GO" id="GO:0042130">
    <property type="term" value="P:negative regulation of T cell proliferation"/>
    <property type="evidence" value="ECO:0007669"/>
    <property type="project" value="TreeGrafter"/>
</dbReference>
<dbReference type="Pfam" id="PF22705">
    <property type="entry name" value="C2-set_3"/>
    <property type="match status" value="1"/>
</dbReference>
<evidence type="ECO:0000259" key="13">
    <source>
        <dbReference type="PROSITE" id="PS50835"/>
    </source>
</evidence>
<keyword evidence="8" id="KW-0675">Receptor</keyword>
<evidence type="ECO:0000256" key="6">
    <source>
        <dbReference type="ARBA" id="ARBA00023136"/>
    </source>
</evidence>
<protein>
    <submittedName>
        <fullName evidence="16">Butyrophilin subfamily 1 member A1-like isoform X1</fullName>
    </submittedName>
</protein>
<accession>A0A9Y4KG53</accession>
<dbReference type="Proteomes" id="UP000694891">
    <property type="component" value="Unplaced"/>
</dbReference>
<dbReference type="Gene3D" id="3.40.50.300">
    <property type="entry name" value="P-loop containing nucleotide triphosphate hydrolases"/>
    <property type="match status" value="1"/>
</dbReference>
<dbReference type="InterPro" id="IPR007111">
    <property type="entry name" value="NACHT_NTPase"/>
</dbReference>
<evidence type="ECO:0000256" key="7">
    <source>
        <dbReference type="ARBA" id="ARBA00023157"/>
    </source>
</evidence>
<dbReference type="Gene3D" id="2.60.40.10">
    <property type="entry name" value="Immunoglobulins"/>
    <property type="match status" value="2"/>
</dbReference>